<proteinExistence type="inferred from homology"/>
<sequence length="154" mass="16870">MSFVSSRPTAWPCCQSKVYMFAHVSELSPIPTVFPTHASGTPSPPSPRQPAPATRSSLHIYDIVRGFSASLIASCAEELRRHPAVLAAFEDQVRQLHTTRSPQFMGLRAHLGLWSLSDRNLPPVPTRWRGDCDAGPVFPASSCNRKLVGAPFFS</sequence>
<dbReference type="InterPro" id="IPR010259">
    <property type="entry name" value="S8pro/Inhibitor_I9"/>
</dbReference>
<dbReference type="InterPro" id="IPR045051">
    <property type="entry name" value="SBT"/>
</dbReference>
<dbReference type="Gene3D" id="3.30.70.80">
    <property type="entry name" value="Peptidase S8 propeptide/proteinase inhibitor I9"/>
    <property type="match status" value="1"/>
</dbReference>
<keyword evidence="2" id="KW-0732">Signal</keyword>
<dbReference type="EMBL" id="JAUUTY010000006">
    <property type="protein sequence ID" value="KAK1615480.1"/>
    <property type="molecule type" value="Genomic_DNA"/>
</dbReference>
<dbReference type="PANTHER" id="PTHR10795">
    <property type="entry name" value="PROPROTEIN CONVERTASE SUBTILISIN/KEXIN"/>
    <property type="match status" value="1"/>
</dbReference>
<protein>
    <recommendedName>
        <fullName evidence="3">Inhibitor I9 domain-containing protein</fullName>
    </recommendedName>
</protein>
<accession>A0AAD8R5W9</accession>
<evidence type="ECO:0000313" key="5">
    <source>
        <dbReference type="Proteomes" id="UP001231189"/>
    </source>
</evidence>
<comment type="caution">
    <text evidence="4">The sequence shown here is derived from an EMBL/GenBank/DDBJ whole genome shotgun (WGS) entry which is preliminary data.</text>
</comment>
<comment type="similarity">
    <text evidence="1">Belongs to the peptidase S8 family.</text>
</comment>
<dbReference type="Proteomes" id="UP001231189">
    <property type="component" value="Unassembled WGS sequence"/>
</dbReference>
<organism evidence="4 5">
    <name type="scientific">Lolium multiflorum</name>
    <name type="common">Italian ryegrass</name>
    <name type="synonym">Lolium perenne subsp. multiflorum</name>
    <dbReference type="NCBI Taxonomy" id="4521"/>
    <lineage>
        <taxon>Eukaryota</taxon>
        <taxon>Viridiplantae</taxon>
        <taxon>Streptophyta</taxon>
        <taxon>Embryophyta</taxon>
        <taxon>Tracheophyta</taxon>
        <taxon>Spermatophyta</taxon>
        <taxon>Magnoliopsida</taxon>
        <taxon>Liliopsida</taxon>
        <taxon>Poales</taxon>
        <taxon>Poaceae</taxon>
        <taxon>BOP clade</taxon>
        <taxon>Pooideae</taxon>
        <taxon>Poodae</taxon>
        <taxon>Poeae</taxon>
        <taxon>Poeae Chloroplast Group 2 (Poeae type)</taxon>
        <taxon>Loliodinae</taxon>
        <taxon>Loliinae</taxon>
        <taxon>Lolium</taxon>
    </lineage>
</organism>
<evidence type="ECO:0000313" key="4">
    <source>
        <dbReference type="EMBL" id="KAK1615480.1"/>
    </source>
</evidence>
<evidence type="ECO:0000259" key="3">
    <source>
        <dbReference type="Pfam" id="PF05922"/>
    </source>
</evidence>
<evidence type="ECO:0000256" key="2">
    <source>
        <dbReference type="ARBA" id="ARBA00022729"/>
    </source>
</evidence>
<dbReference type="Pfam" id="PF05922">
    <property type="entry name" value="Inhibitor_I9"/>
    <property type="match status" value="1"/>
</dbReference>
<feature type="domain" description="Inhibitor I9" evidence="3">
    <location>
        <begin position="52"/>
        <end position="97"/>
    </location>
</feature>
<reference evidence="4" key="1">
    <citation type="submission" date="2023-07" db="EMBL/GenBank/DDBJ databases">
        <title>A chromosome-level genome assembly of Lolium multiflorum.</title>
        <authorList>
            <person name="Chen Y."/>
            <person name="Copetti D."/>
            <person name="Kolliker R."/>
            <person name="Studer B."/>
        </authorList>
    </citation>
    <scope>NUCLEOTIDE SEQUENCE</scope>
    <source>
        <strain evidence="4">02402/16</strain>
        <tissue evidence="4">Leaf</tissue>
    </source>
</reference>
<evidence type="ECO:0000256" key="1">
    <source>
        <dbReference type="ARBA" id="ARBA00011073"/>
    </source>
</evidence>
<keyword evidence="5" id="KW-1185">Reference proteome</keyword>
<dbReference type="AlphaFoldDB" id="A0AAD8R5W9"/>
<dbReference type="InterPro" id="IPR037045">
    <property type="entry name" value="S8pro/Inhibitor_I9_sf"/>
</dbReference>
<gene>
    <name evidence="4" type="ORF">QYE76_020997</name>
</gene>
<name>A0AAD8R5W9_LOLMU</name>